<keyword evidence="1" id="KW-1133">Transmembrane helix</keyword>
<keyword evidence="1" id="KW-0472">Membrane</keyword>
<protein>
    <submittedName>
        <fullName evidence="2">mRNA splicing protein</fullName>
    </submittedName>
</protein>
<proteinExistence type="predicted"/>
<keyword evidence="2" id="KW-0542">Nucleomorph</keyword>
<geneLocation type="nucleomorph" evidence="2"/>
<name>A0A0H5BHV6_9EUKA</name>
<dbReference type="AlphaFoldDB" id="A0A0H5BHV6"/>
<dbReference type="EMBL" id="AB996602">
    <property type="protein sequence ID" value="BAS01806.1"/>
    <property type="molecule type" value="Genomic_DNA"/>
</dbReference>
<dbReference type="Gene3D" id="2.30.30.100">
    <property type="match status" value="1"/>
</dbReference>
<organism evidence="2">
    <name type="scientific">Amorphochlora amoebiformis</name>
    <dbReference type="NCBI Taxonomy" id="1561963"/>
    <lineage>
        <taxon>Eukaryota</taxon>
        <taxon>Sar</taxon>
        <taxon>Rhizaria</taxon>
        <taxon>Cercozoa</taxon>
        <taxon>Chlorarachniophyceae</taxon>
        <taxon>Amorphochlora</taxon>
    </lineage>
</organism>
<accession>A0A0H5BHV6</accession>
<reference evidence="2" key="1">
    <citation type="journal article" date="2015" name="Genome Biol. Evol.">
        <title>Nucleomorph Genome Sequences of Two Chlorarachniophytes, Amorphochlora amoebiformis and Lotharella vacuolata.</title>
        <authorList>
            <person name="Suzuki S."/>
            <person name="Shirato S."/>
            <person name="Hirakawa Y."/>
            <person name="Ishida K."/>
        </authorList>
    </citation>
    <scope>NUCLEOTIDE SEQUENCE</scope>
    <source>
        <strain evidence="2">CCMP2058</strain>
    </source>
</reference>
<gene>
    <name evidence="2" type="primary">snRNPE-2</name>
</gene>
<sequence>MKKLMTQPINLIYRYLINENHIKIKFKNRFVTIYGKIIVMILLTRVLMNKSYLIDNHLNTKDNIGLVIIKGQEISEIYKTKDN</sequence>
<evidence type="ECO:0000313" key="2">
    <source>
        <dbReference type="EMBL" id="BAS01806.1"/>
    </source>
</evidence>
<evidence type="ECO:0000256" key="1">
    <source>
        <dbReference type="SAM" id="Phobius"/>
    </source>
</evidence>
<feature type="transmembrane region" description="Helical" evidence="1">
    <location>
        <begin position="30"/>
        <end position="48"/>
    </location>
</feature>
<keyword evidence="1" id="KW-0812">Transmembrane</keyword>